<name>A0ABP7Q8M6_9GAMM</name>
<evidence type="ECO:0000313" key="8">
    <source>
        <dbReference type="EMBL" id="GAA3978440.1"/>
    </source>
</evidence>
<evidence type="ECO:0000256" key="4">
    <source>
        <dbReference type="ARBA" id="ARBA00022989"/>
    </source>
</evidence>
<dbReference type="InterPro" id="IPR001279">
    <property type="entry name" value="Metallo-B-lactamas"/>
</dbReference>
<feature type="domain" description="Metallo-beta-lactamase" evidence="7">
    <location>
        <begin position="566"/>
        <end position="783"/>
    </location>
</feature>
<keyword evidence="9" id="KW-1185">Reference proteome</keyword>
<dbReference type="InterPro" id="IPR004477">
    <property type="entry name" value="ComEC_N"/>
</dbReference>
<feature type="transmembrane region" description="Helical" evidence="6">
    <location>
        <begin position="288"/>
        <end position="306"/>
    </location>
</feature>
<evidence type="ECO:0000256" key="5">
    <source>
        <dbReference type="ARBA" id="ARBA00023136"/>
    </source>
</evidence>
<proteinExistence type="predicted"/>
<dbReference type="InterPro" id="IPR004797">
    <property type="entry name" value="Competence_ComEC/Rec2"/>
</dbReference>
<evidence type="ECO:0000256" key="6">
    <source>
        <dbReference type="SAM" id="Phobius"/>
    </source>
</evidence>
<dbReference type="InterPro" id="IPR052159">
    <property type="entry name" value="Competence_DNA_uptake"/>
</dbReference>
<feature type="transmembrane region" description="Helical" evidence="6">
    <location>
        <begin position="409"/>
        <end position="429"/>
    </location>
</feature>
<organism evidence="8 9">
    <name type="scientific">Allohahella marinimesophila</name>
    <dbReference type="NCBI Taxonomy" id="1054972"/>
    <lineage>
        <taxon>Bacteria</taxon>
        <taxon>Pseudomonadati</taxon>
        <taxon>Pseudomonadota</taxon>
        <taxon>Gammaproteobacteria</taxon>
        <taxon>Oceanospirillales</taxon>
        <taxon>Hahellaceae</taxon>
        <taxon>Allohahella</taxon>
    </lineage>
</organism>
<sequence>MRTWIVLHLAGFVLVFVFAPELVGQKPQWLLLPSVISLLCLLLLGRKWRLLLLCLLAAASGALHGGLRLLPYQSMDQATEAIVQAGSEQVLPVTGYFCAVDFDSNSKMTSSKSPRLVRLCFDVEQSTGVPELQGRRIQLDCKGCAVPVAGVAYQLTIELQKAKRRLPVATPMAERLTRYRELSQGGPLQAKLMSATALHTLPVRQSQQLRAQAREALMATVARSAHLASYHALFLGDRSGFSHSQTEALSVSGLSHLMVISGLHVGLMAALVALLLRLAARGLRLTAWRIPVYLGTVFSLLGYLWLVDYAVPVLRATIMALLFVALTLQRRRVPVTDYWLITLTACLFFDPFAFISAGFWLSFGAVAVIALVMSGRLRLSAALEDAPSANTLRDRLQAQVERFMAWLSAFWRVQWQLFATLSVLLAVFFQQVSLAGLLTNLIAIPLVTLLLVPTGFLALLVNAVAGEWPLVTRLIDLSDRLFDLFWLIVDSGEHFPIFATQTLSPGALILLLLLSLPTLWCWHLPFAPWLHASKLLLLTGVATAAPRLVEPSEAPLLRFVVFDVGQGHAALLDDGETSLLFDTGPVYPVSSGFSGGRLIPGGGRPFNPAAEQILPYLKQRVSQQEPLGASEARPFLNYLFVSHADHDHAGGTGFLLQHLDVAHQFSGEPDKLNRILDHDFPDQAGLTESTPTPGLFSQCLAGQRFSSRGFRVEVLWPLQASVGSAFAGNDLSCVLRITTPSQHTILLTGDIEKPALQAMVRHYNSDHGQGSLLDVDIMVLPHHGSRSSFLPGFISAVTPEQVVIPAGANNRFGHPHQQPVDWLLRRGVEIWNTGTQGYFEFTEPLN</sequence>
<dbReference type="SMART" id="SM00849">
    <property type="entry name" value="Lactamase_B"/>
    <property type="match status" value="1"/>
</dbReference>
<dbReference type="InterPro" id="IPR035681">
    <property type="entry name" value="ComA-like_MBL"/>
</dbReference>
<dbReference type="CDD" id="cd07731">
    <property type="entry name" value="ComA-like_MBL-fold"/>
    <property type="match status" value="1"/>
</dbReference>
<evidence type="ECO:0000259" key="7">
    <source>
        <dbReference type="SMART" id="SM00849"/>
    </source>
</evidence>
<dbReference type="NCBIfam" id="TIGR00361">
    <property type="entry name" value="ComEC_Rec2"/>
    <property type="match status" value="1"/>
</dbReference>
<comment type="subcellular location">
    <subcellularLocation>
        <location evidence="1">Cell membrane</location>
        <topology evidence="1">Multi-pass membrane protein</topology>
    </subcellularLocation>
</comment>
<protein>
    <recommendedName>
        <fullName evidence="7">Metallo-beta-lactamase domain-containing protein</fullName>
    </recommendedName>
</protein>
<dbReference type="Pfam" id="PF03772">
    <property type="entry name" value="Competence"/>
    <property type="match status" value="1"/>
</dbReference>
<evidence type="ECO:0000256" key="3">
    <source>
        <dbReference type="ARBA" id="ARBA00022692"/>
    </source>
</evidence>
<dbReference type="PANTHER" id="PTHR30619:SF1">
    <property type="entry name" value="RECOMBINATION PROTEIN 2"/>
    <property type="match status" value="1"/>
</dbReference>
<feature type="transmembrane region" description="Helical" evidence="6">
    <location>
        <begin position="48"/>
        <end position="67"/>
    </location>
</feature>
<feature type="transmembrane region" description="Helical" evidence="6">
    <location>
        <begin position="340"/>
        <end position="373"/>
    </location>
</feature>
<gene>
    <name evidence="8" type="ORF">GCM10022278_38880</name>
</gene>
<feature type="transmembrane region" description="Helical" evidence="6">
    <location>
        <begin position="312"/>
        <end position="328"/>
    </location>
</feature>
<dbReference type="InterPro" id="IPR036866">
    <property type="entry name" value="RibonucZ/Hydroxyglut_hydro"/>
</dbReference>
<dbReference type="PANTHER" id="PTHR30619">
    <property type="entry name" value="DNA INTERNALIZATION/COMPETENCE PROTEIN COMEC/REC2"/>
    <property type="match status" value="1"/>
</dbReference>
<dbReference type="RefSeq" id="WP_344809548.1">
    <property type="nucleotide sequence ID" value="NZ_BAABBO010000022.1"/>
</dbReference>
<keyword evidence="5 6" id="KW-0472">Membrane</keyword>
<evidence type="ECO:0000313" key="9">
    <source>
        <dbReference type="Proteomes" id="UP001501337"/>
    </source>
</evidence>
<dbReference type="Proteomes" id="UP001501337">
    <property type="component" value="Unassembled WGS sequence"/>
</dbReference>
<accession>A0ABP7Q8M6</accession>
<dbReference type="NCBIfam" id="TIGR00360">
    <property type="entry name" value="ComEC_N-term"/>
    <property type="match status" value="1"/>
</dbReference>
<dbReference type="EMBL" id="BAABBO010000022">
    <property type="protein sequence ID" value="GAA3978440.1"/>
    <property type="molecule type" value="Genomic_DNA"/>
</dbReference>
<keyword evidence="2" id="KW-1003">Cell membrane</keyword>
<evidence type="ECO:0000256" key="2">
    <source>
        <dbReference type="ARBA" id="ARBA00022475"/>
    </source>
</evidence>
<comment type="caution">
    <text evidence="8">The sequence shown here is derived from an EMBL/GenBank/DDBJ whole genome shotgun (WGS) entry which is preliminary data.</text>
</comment>
<keyword evidence="3 6" id="KW-0812">Transmembrane</keyword>
<feature type="transmembrane region" description="Helical" evidence="6">
    <location>
        <begin position="254"/>
        <end position="276"/>
    </location>
</feature>
<reference evidence="9" key="1">
    <citation type="journal article" date="2019" name="Int. J. Syst. Evol. Microbiol.">
        <title>The Global Catalogue of Microorganisms (GCM) 10K type strain sequencing project: providing services to taxonomists for standard genome sequencing and annotation.</title>
        <authorList>
            <consortium name="The Broad Institute Genomics Platform"/>
            <consortium name="The Broad Institute Genome Sequencing Center for Infectious Disease"/>
            <person name="Wu L."/>
            <person name="Ma J."/>
        </authorList>
    </citation>
    <scope>NUCLEOTIDE SEQUENCE [LARGE SCALE GENOMIC DNA]</scope>
    <source>
        <strain evidence="9">JCM 17555</strain>
    </source>
</reference>
<evidence type="ECO:0000256" key="1">
    <source>
        <dbReference type="ARBA" id="ARBA00004651"/>
    </source>
</evidence>
<dbReference type="SUPFAM" id="SSF56281">
    <property type="entry name" value="Metallo-hydrolase/oxidoreductase"/>
    <property type="match status" value="1"/>
</dbReference>
<feature type="transmembrane region" description="Helical" evidence="6">
    <location>
        <begin position="441"/>
        <end position="465"/>
    </location>
</feature>
<dbReference type="Gene3D" id="3.60.15.10">
    <property type="entry name" value="Ribonuclease Z/Hydroxyacylglutathione hydrolase-like"/>
    <property type="match status" value="1"/>
</dbReference>
<keyword evidence="4 6" id="KW-1133">Transmembrane helix</keyword>